<dbReference type="AlphaFoldDB" id="A0AAX0B4P5"/>
<reference evidence="1" key="2">
    <citation type="journal article" date="2022" name="Nat. Biotechnol.">
        <title>Carbon-negative production of acetone and isopropanol by gas fermentation at industrial pilot scale.</title>
        <authorList>
            <person name="Liew F.E."/>
            <person name="Nogle R."/>
            <person name="Abdalla T."/>
            <person name="Rasor B.J."/>
            <person name="Canter C."/>
            <person name="Jensen R.O."/>
            <person name="Wang L."/>
            <person name="Strutz J."/>
            <person name="Chirania P."/>
            <person name="De Tissera S."/>
            <person name="Mueller A.P."/>
            <person name="Ruan Z."/>
            <person name="Gao A."/>
            <person name="Tran L."/>
            <person name="Engle N.L."/>
            <person name="Bromley J.C."/>
            <person name="Daniell J."/>
            <person name="Conrado R."/>
            <person name="Tschaplinski T.J."/>
            <person name="Giannone R.J."/>
            <person name="Hettich R.L."/>
            <person name="Karim A.S."/>
            <person name="Simpson S.D."/>
            <person name="Brown S.D."/>
            <person name="Leang C."/>
            <person name="Jewett M.C."/>
            <person name="Kopke M."/>
        </authorList>
    </citation>
    <scope>NUCLEOTIDE SEQUENCE</scope>
    <source>
        <strain evidence="1">DJ080</strain>
    </source>
</reference>
<accession>A0AAX0B4P5</accession>
<reference evidence="1" key="1">
    <citation type="submission" date="2020-05" db="EMBL/GenBank/DDBJ databases">
        <authorList>
            <person name="Brown S."/>
            <person name="Huntemann M."/>
            <person name="Clum A."/>
            <person name="Spunde A."/>
            <person name="Palaniappan K."/>
            <person name="Ritter S."/>
            <person name="Mikhailova N."/>
            <person name="Chen I.-M."/>
            <person name="Stamatis D."/>
            <person name="Reddy T."/>
            <person name="O'Malley R."/>
            <person name="Daum C."/>
            <person name="Shapiro N."/>
            <person name="Ivanova N."/>
            <person name="Kyrpides N."/>
            <person name="Woyke T."/>
        </authorList>
    </citation>
    <scope>NUCLEOTIDE SEQUENCE</scope>
    <source>
        <strain evidence="1">DJ080</strain>
    </source>
</reference>
<protein>
    <submittedName>
        <fullName evidence="1">Uncharacterized protein</fullName>
    </submittedName>
</protein>
<name>A0AAX0B4P5_CLOBE</name>
<dbReference type="Proteomes" id="UP001193748">
    <property type="component" value="Unassembled WGS sequence"/>
</dbReference>
<evidence type="ECO:0000313" key="2">
    <source>
        <dbReference type="Proteomes" id="UP001193748"/>
    </source>
</evidence>
<dbReference type="RefSeq" id="WP_111938374.1">
    <property type="nucleotide sequence ID" value="NZ_CP107022.1"/>
</dbReference>
<sequence length="83" mass="9697">MKFKIELEEKVVYRHTLTVEADSDVEVEYALDVLERDGMHPDDIEGYLSDNNVKILEFDKDESGEVEFEGTDLEEINKNEEKE</sequence>
<gene>
    <name evidence="1" type="ORF">B0H41_003731</name>
</gene>
<organism evidence="1 2">
    <name type="scientific">Clostridium beijerinckii</name>
    <name type="common">Clostridium MP</name>
    <dbReference type="NCBI Taxonomy" id="1520"/>
    <lineage>
        <taxon>Bacteria</taxon>
        <taxon>Bacillati</taxon>
        <taxon>Bacillota</taxon>
        <taxon>Clostridia</taxon>
        <taxon>Eubacteriales</taxon>
        <taxon>Clostridiaceae</taxon>
        <taxon>Clostridium</taxon>
    </lineage>
</organism>
<evidence type="ECO:0000313" key="1">
    <source>
        <dbReference type="EMBL" id="NRT90052.1"/>
    </source>
</evidence>
<dbReference type="EMBL" id="JABSWW010000001">
    <property type="protein sequence ID" value="NRT90052.1"/>
    <property type="molecule type" value="Genomic_DNA"/>
</dbReference>
<proteinExistence type="predicted"/>
<comment type="caution">
    <text evidence="1">The sequence shown here is derived from an EMBL/GenBank/DDBJ whole genome shotgun (WGS) entry which is preliminary data.</text>
</comment>